<evidence type="ECO:0000256" key="13">
    <source>
        <dbReference type="ARBA" id="ARBA00023237"/>
    </source>
</evidence>
<keyword evidence="11 14" id="KW-0472">Membrane</keyword>
<comment type="subcellular location">
    <subcellularLocation>
        <location evidence="1 14">Cell outer membrane</location>
        <topology evidence="1 14">Multi-pass membrane protein</topology>
    </subcellularLocation>
</comment>
<dbReference type="Pfam" id="PF07660">
    <property type="entry name" value="STN"/>
    <property type="match status" value="1"/>
</dbReference>
<accession>A0ABT1TS57</accession>
<feature type="chain" id="PRO_5045326870" evidence="16">
    <location>
        <begin position="34"/>
        <end position="822"/>
    </location>
</feature>
<keyword evidence="9" id="KW-0406">Ion transport</keyword>
<keyword evidence="12 18" id="KW-0675">Receptor</keyword>
<reference evidence="18 19" key="1">
    <citation type="submission" date="2022-07" db="EMBL/GenBank/DDBJ databases">
        <title>Methylomonas rivi sp. nov., Methylomonas rosea sp. nov., Methylomonas aureus sp. nov. and Methylomonas subterranea sp. nov., four novel methanotrophs isolated from a freshwater creek and the deep terrestrial subsurface.</title>
        <authorList>
            <person name="Abin C."/>
            <person name="Sankaranarayanan K."/>
            <person name="Garner C."/>
            <person name="Sindelar R."/>
            <person name="Kotary K."/>
            <person name="Garner R."/>
            <person name="Barclay S."/>
            <person name="Lawson P."/>
            <person name="Krumholz L."/>
        </authorList>
    </citation>
    <scope>NUCLEOTIDE SEQUENCE [LARGE SCALE GENOMIC DNA]</scope>
    <source>
        <strain evidence="18 19">WSC-7</strain>
    </source>
</reference>
<dbReference type="InterPro" id="IPR010105">
    <property type="entry name" value="TonB_sidphr_rcpt"/>
</dbReference>
<dbReference type="InterPro" id="IPR011662">
    <property type="entry name" value="Secretin/TonB_short_N"/>
</dbReference>
<protein>
    <submittedName>
        <fullName evidence="18">TonB-dependent receptor</fullName>
    </submittedName>
</protein>
<dbReference type="InterPro" id="IPR037066">
    <property type="entry name" value="Plug_dom_sf"/>
</dbReference>
<dbReference type="InterPro" id="IPR012910">
    <property type="entry name" value="Plug_dom"/>
</dbReference>
<dbReference type="Gene3D" id="2.40.170.20">
    <property type="entry name" value="TonB-dependent receptor, beta-barrel domain"/>
    <property type="match status" value="1"/>
</dbReference>
<evidence type="ECO:0000256" key="7">
    <source>
        <dbReference type="ARBA" id="ARBA00022729"/>
    </source>
</evidence>
<evidence type="ECO:0000256" key="1">
    <source>
        <dbReference type="ARBA" id="ARBA00004571"/>
    </source>
</evidence>
<keyword evidence="6 14" id="KW-0812">Transmembrane</keyword>
<dbReference type="Proteomes" id="UP001524570">
    <property type="component" value="Unassembled WGS sequence"/>
</dbReference>
<evidence type="ECO:0000256" key="8">
    <source>
        <dbReference type="ARBA" id="ARBA00023004"/>
    </source>
</evidence>
<dbReference type="InterPro" id="IPR039426">
    <property type="entry name" value="TonB-dep_rcpt-like"/>
</dbReference>
<keyword evidence="13 14" id="KW-0998">Cell outer membrane</keyword>
<dbReference type="InterPro" id="IPR000531">
    <property type="entry name" value="Beta-barrel_TonB"/>
</dbReference>
<dbReference type="SUPFAM" id="SSF56935">
    <property type="entry name" value="Porins"/>
    <property type="match status" value="1"/>
</dbReference>
<evidence type="ECO:0000256" key="5">
    <source>
        <dbReference type="ARBA" id="ARBA00022496"/>
    </source>
</evidence>
<gene>
    <name evidence="18" type="ORF">NP589_07760</name>
</gene>
<dbReference type="PANTHER" id="PTHR32552:SF68">
    <property type="entry name" value="FERRICHROME OUTER MEMBRANE TRANSPORTER_PHAGE RECEPTOR"/>
    <property type="match status" value="1"/>
</dbReference>
<dbReference type="PROSITE" id="PS52016">
    <property type="entry name" value="TONB_DEPENDENT_REC_3"/>
    <property type="match status" value="1"/>
</dbReference>
<dbReference type="Gene3D" id="2.170.130.10">
    <property type="entry name" value="TonB-dependent receptor, plug domain"/>
    <property type="match status" value="1"/>
</dbReference>
<dbReference type="PANTHER" id="PTHR32552">
    <property type="entry name" value="FERRICHROME IRON RECEPTOR-RELATED"/>
    <property type="match status" value="1"/>
</dbReference>
<name>A0ABT1TS57_9GAMM</name>
<evidence type="ECO:0000256" key="14">
    <source>
        <dbReference type="PROSITE-ProRule" id="PRU01360"/>
    </source>
</evidence>
<evidence type="ECO:0000313" key="18">
    <source>
        <dbReference type="EMBL" id="MCQ8117317.1"/>
    </source>
</evidence>
<dbReference type="NCBIfam" id="TIGR01783">
    <property type="entry name" value="TonB-siderophor"/>
    <property type="match status" value="1"/>
</dbReference>
<evidence type="ECO:0000259" key="17">
    <source>
        <dbReference type="SMART" id="SM00965"/>
    </source>
</evidence>
<evidence type="ECO:0000256" key="2">
    <source>
        <dbReference type="ARBA" id="ARBA00009810"/>
    </source>
</evidence>
<keyword evidence="8" id="KW-0408">Iron</keyword>
<keyword evidence="5" id="KW-0410">Iron transport</keyword>
<dbReference type="EMBL" id="JANIBL010000018">
    <property type="protein sequence ID" value="MCQ8117317.1"/>
    <property type="molecule type" value="Genomic_DNA"/>
</dbReference>
<proteinExistence type="inferred from homology"/>
<evidence type="ECO:0000256" key="3">
    <source>
        <dbReference type="ARBA" id="ARBA00022448"/>
    </source>
</evidence>
<dbReference type="InterPro" id="IPR036942">
    <property type="entry name" value="Beta-barrel_TonB_sf"/>
</dbReference>
<evidence type="ECO:0000313" key="19">
    <source>
        <dbReference type="Proteomes" id="UP001524570"/>
    </source>
</evidence>
<comment type="caution">
    <text evidence="18">The sequence shown here is derived from an EMBL/GenBank/DDBJ whole genome shotgun (WGS) entry which is preliminary data.</text>
</comment>
<evidence type="ECO:0000256" key="12">
    <source>
        <dbReference type="ARBA" id="ARBA00023170"/>
    </source>
</evidence>
<evidence type="ECO:0000256" key="6">
    <source>
        <dbReference type="ARBA" id="ARBA00022692"/>
    </source>
</evidence>
<keyword evidence="3 14" id="KW-0813">Transport</keyword>
<organism evidence="18 19">
    <name type="scientific">Methylomonas rosea</name>
    <dbReference type="NCBI Taxonomy" id="2952227"/>
    <lineage>
        <taxon>Bacteria</taxon>
        <taxon>Pseudomonadati</taxon>
        <taxon>Pseudomonadota</taxon>
        <taxon>Gammaproteobacteria</taxon>
        <taxon>Methylococcales</taxon>
        <taxon>Methylococcaceae</taxon>
        <taxon>Methylomonas</taxon>
    </lineage>
</organism>
<evidence type="ECO:0000256" key="4">
    <source>
        <dbReference type="ARBA" id="ARBA00022452"/>
    </source>
</evidence>
<sequence>MYRLQPIAPGVLRKLTIAIALALSAIGPLPVFADETEHMDKLNTTQNFNIPAQALPDALNAFIATSDWQVGFPAGLAKDTRSNAVVGAFTPRQALDKLLQGTGLSYRLNNGNSVTLEIAPGSHVADSTTLSAVTVTGKRQYDPTDPYNKDYSAPNTTFATKTDTPIMETPLNVQVIPKAVLDDRQAIKLDQAVKYVSGVTTGQGAGGLGDQVTIRGFFNFNYFRNGFRIDTFGGADGTRAMANVQSIEVLKGPAAMLYGRVEPGGMVNVVTKKPLDTAYYALQQQFGSYDLYRTSIDATGPLTENRDLLYRMNVSYENSGSFRELVDYEKVFVAPVLQWNISPRTTALLEMEYRHENNDYDLHSRPLIIDGTRADGSWINPRLVDIPRERNLMEANPNPVENKFVGFNLKHQFNDRWEISEQLGINLLDRTRTALLPITLQADQRTLNRRLVTSDFYSNESYFTTTNLTGHFDTWGLQHTLLIGGDYYLQDENTVGYSSTVASAIDIYNPIHTGNPPINPTTRAANSFHTITDLYGIYLQDQIKLPYNVHVMGGFRYQNVEQFNVLSQQVGQRADAVTPQVGVLWQPEKWLSIYGNYVENFGTTNGLGQGNTFLPPQTAQQWEVGFKTAFFDDRLTSTIAYYDLTKQNIPTTDLTNLNFSVATGEARSRGVEVDIKGEILPGWNAIATYAYTNTEVLKENNPNNIPVGSRLRGVPDHTATFWTTYDFQQEDLRGLKVGAGLELASDRKATFDFHDFNFDGYGVVDLLASYTRKVAKTNVTLQLNVTNLLDKEYVHDGFAALSGTRATWGMPRSFLGSVKVEF</sequence>
<keyword evidence="7 16" id="KW-0732">Signal</keyword>
<dbReference type="Pfam" id="PF07715">
    <property type="entry name" value="Plug"/>
    <property type="match status" value="1"/>
</dbReference>
<keyword evidence="19" id="KW-1185">Reference proteome</keyword>
<evidence type="ECO:0000256" key="16">
    <source>
        <dbReference type="SAM" id="SignalP"/>
    </source>
</evidence>
<evidence type="ECO:0000256" key="15">
    <source>
        <dbReference type="RuleBase" id="RU003357"/>
    </source>
</evidence>
<comment type="similarity">
    <text evidence="2 14 15">Belongs to the TonB-dependent receptor family.</text>
</comment>
<keyword evidence="4 14" id="KW-1134">Transmembrane beta strand</keyword>
<evidence type="ECO:0000256" key="9">
    <source>
        <dbReference type="ARBA" id="ARBA00023065"/>
    </source>
</evidence>
<dbReference type="Gene3D" id="3.55.50.30">
    <property type="match status" value="1"/>
</dbReference>
<evidence type="ECO:0000256" key="11">
    <source>
        <dbReference type="ARBA" id="ARBA00023136"/>
    </source>
</evidence>
<dbReference type="SMART" id="SM00965">
    <property type="entry name" value="STN"/>
    <property type="match status" value="1"/>
</dbReference>
<evidence type="ECO:0000256" key="10">
    <source>
        <dbReference type="ARBA" id="ARBA00023077"/>
    </source>
</evidence>
<dbReference type="Pfam" id="PF00593">
    <property type="entry name" value="TonB_dep_Rec_b-barrel"/>
    <property type="match status" value="1"/>
</dbReference>
<feature type="signal peptide" evidence="16">
    <location>
        <begin position="1"/>
        <end position="33"/>
    </location>
</feature>
<dbReference type="CDD" id="cd01347">
    <property type="entry name" value="ligand_gated_channel"/>
    <property type="match status" value="1"/>
</dbReference>
<dbReference type="RefSeq" id="WP_256606464.1">
    <property type="nucleotide sequence ID" value="NZ_JANIBL010000018.1"/>
</dbReference>
<keyword evidence="10 15" id="KW-0798">TonB box</keyword>
<feature type="domain" description="Secretin/TonB short N-terminal" evidence="17">
    <location>
        <begin position="68"/>
        <end position="119"/>
    </location>
</feature>